<keyword evidence="5" id="KW-0326">Glycosidase</keyword>
<evidence type="ECO:0000313" key="5">
    <source>
        <dbReference type="EMBL" id="MBE1609422.1"/>
    </source>
</evidence>
<dbReference type="GO" id="GO:0005737">
    <property type="term" value="C:cytoplasm"/>
    <property type="evidence" value="ECO:0007669"/>
    <property type="project" value="TreeGrafter"/>
</dbReference>
<dbReference type="CDD" id="cd15482">
    <property type="entry name" value="Sialidase_non-viral"/>
    <property type="match status" value="1"/>
</dbReference>
<protein>
    <recommendedName>
        <fullName evidence="3">exo-alpha-sialidase</fullName>
        <ecNumber evidence="3">3.2.1.18</ecNumber>
    </recommendedName>
</protein>
<dbReference type="RefSeq" id="WP_192752996.1">
    <property type="nucleotide sequence ID" value="NZ_BAABJL010000162.1"/>
</dbReference>
<dbReference type="PANTHER" id="PTHR10628">
    <property type="entry name" value="SIALIDASE"/>
    <property type="match status" value="1"/>
</dbReference>
<evidence type="ECO:0000259" key="4">
    <source>
        <dbReference type="Pfam" id="PF13088"/>
    </source>
</evidence>
<dbReference type="GO" id="GO:0009313">
    <property type="term" value="P:oligosaccharide catabolic process"/>
    <property type="evidence" value="ECO:0007669"/>
    <property type="project" value="TreeGrafter"/>
</dbReference>
<dbReference type="InterPro" id="IPR011040">
    <property type="entry name" value="Sialidase"/>
</dbReference>
<evidence type="ECO:0000313" key="6">
    <source>
        <dbReference type="Proteomes" id="UP000638648"/>
    </source>
</evidence>
<feature type="domain" description="Sialidase" evidence="4">
    <location>
        <begin position="45"/>
        <end position="336"/>
    </location>
</feature>
<reference evidence="5" key="1">
    <citation type="submission" date="2020-10" db="EMBL/GenBank/DDBJ databases">
        <title>Sequencing the genomes of 1000 actinobacteria strains.</title>
        <authorList>
            <person name="Klenk H.-P."/>
        </authorList>
    </citation>
    <scope>NUCLEOTIDE SEQUENCE</scope>
    <source>
        <strain evidence="5">DSM 45354</strain>
    </source>
</reference>
<organism evidence="5 6">
    <name type="scientific">Actinopolymorpha pittospori</name>
    <dbReference type="NCBI Taxonomy" id="648752"/>
    <lineage>
        <taxon>Bacteria</taxon>
        <taxon>Bacillati</taxon>
        <taxon>Actinomycetota</taxon>
        <taxon>Actinomycetes</taxon>
        <taxon>Propionibacteriales</taxon>
        <taxon>Actinopolymorphaceae</taxon>
        <taxon>Actinopolymorpha</taxon>
    </lineage>
</organism>
<evidence type="ECO:0000256" key="2">
    <source>
        <dbReference type="ARBA" id="ARBA00009348"/>
    </source>
</evidence>
<dbReference type="EMBL" id="JADBEM010000001">
    <property type="protein sequence ID" value="MBE1609422.1"/>
    <property type="molecule type" value="Genomic_DNA"/>
</dbReference>
<evidence type="ECO:0000256" key="1">
    <source>
        <dbReference type="ARBA" id="ARBA00000427"/>
    </source>
</evidence>
<dbReference type="GO" id="GO:0006689">
    <property type="term" value="P:ganglioside catabolic process"/>
    <property type="evidence" value="ECO:0007669"/>
    <property type="project" value="TreeGrafter"/>
</dbReference>
<dbReference type="EC" id="3.2.1.18" evidence="3"/>
<gene>
    <name evidence="5" type="ORF">HEB94_006270</name>
</gene>
<keyword evidence="5" id="KW-0378">Hydrolase</keyword>
<keyword evidence="6" id="KW-1185">Reference proteome</keyword>
<dbReference type="GO" id="GO:0016020">
    <property type="term" value="C:membrane"/>
    <property type="evidence" value="ECO:0007669"/>
    <property type="project" value="TreeGrafter"/>
</dbReference>
<sequence>MTRTSGTHPSSTVGQDPVADVTVYASGTHGYDTFRIPALVRATDGTLLAFAEGRRNGPGDAGAIDVVLRRSGDHGRTWGPLLTVATDGDDTVGNPCPVVDPVSGDIVLLTVRAGADATEERILAGEVGAADGRRIWSYRGSDHGLHWSAPVDVTAQVKRPGWRWYATGPGHGVALRSGLFAGRLLIPANHSTAETGYGGHLLLSDDGGRSWRIGAEDPGTAGQVKPNESAAAELPDGRLYLNTRNHGGLNAATRAHTTSVTGGESFDRPYAPAPQLVAPVVQCGLVTVGTNLVFSGPADPGRRRGLTVRLSEDAGQTWDHSLVIWPGPSAYSDLAVIPGDRADEGDVAVLYEAGAESAYEQIRFVRVPLGALTRT</sequence>
<dbReference type="Pfam" id="PF13088">
    <property type="entry name" value="BNR_2"/>
    <property type="match status" value="1"/>
</dbReference>
<dbReference type="AlphaFoldDB" id="A0A927RAU9"/>
<comment type="caution">
    <text evidence="5">The sequence shown here is derived from an EMBL/GenBank/DDBJ whole genome shotgun (WGS) entry which is preliminary data.</text>
</comment>
<dbReference type="GO" id="GO:0004308">
    <property type="term" value="F:exo-alpha-sialidase activity"/>
    <property type="evidence" value="ECO:0007669"/>
    <property type="project" value="UniProtKB-EC"/>
</dbReference>
<proteinExistence type="inferred from homology"/>
<comment type="catalytic activity">
    <reaction evidence="1">
        <text>Hydrolysis of alpha-(2-&gt;3)-, alpha-(2-&gt;6)-, alpha-(2-&gt;8)- glycosidic linkages of terminal sialic acid residues in oligosaccharides, glycoproteins, glycolipids, colominic acid and synthetic substrates.</text>
        <dbReference type="EC" id="3.2.1.18"/>
    </reaction>
</comment>
<dbReference type="Gene3D" id="2.120.10.10">
    <property type="match status" value="1"/>
</dbReference>
<dbReference type="PANTHER" id="PTHR10628:SF30">
    <property type="entry name" value="EXO-ALPHA-SIALIDASE"/>
    <property type="match status" value="1"/>
</dbReference>
<name>A0A927RAU9_9ACTN</name>
<dbReference type="Proteomes" id="UP000638648">
    <property type="component" value="Unassembled WGS sequence"/>
</dbReference>
<dbReference type="SUPFAM" id="SSF50939">
    <property type="entry name" value="Sialidases"/>
    <property type="match status" value="1"/>
</dbReference>
<comment type="similarity">
    <text evidence="2">Belongs to the glycosyl hydrolase 33 family.</text>
</comment>
<dbReference type="InterPro" id="IPR036278">
    <property type="entry name" value="Sialidase_sf"/>
</dbReference>
<accession>A0A927RAU9</accession>
<dbReference type="InterPro" id="IPR026856">
    <property type="entry name" value="Sialidase_fam"/>
</dbReference>
<evidence type="ECO:0000256" key="3">
    <source>
        <dbReference type="ARBA" id="ARBA00012733"/>
    </source>
</evidence>